<evidence type="ECO:0000313" key="4">
    <source>
        <dbReference type="Proteomes" id="UP000197050"/>
    </source>
</evidence>
<dbReference type="EMBL" id="CP022048">
    <property type="protein sequence ID" value="ASE39300.1"/>
    <property type="molecule type" value="Genomic_DNA"/>
</dbReference>
<dbReference type="AlphaFoldDB" id="A0A1Z3U810"/>
<evidence type="ECO:0000313" key="3">
    <source>
        <dbReference type="EMBL" id="ASE39300.1"/>
    </source>
</evidence>
<dbReference type="KEGG" id="bvc:CEP68_07160"/>
<evidence type="ECO:0000256" key="1">
    <source>
        <dbReference type="SAM" id="MobiDB-lite"/>
    </source>
</evidence>
<feature type="compositionally biased region" description="Basic and acidic residues" evidence="1">
    <location>
        <begin position="100"/>
        <end position="122"/>
    </location>
</feature>
<sequence>MELALEYPSSILKEVGDMSDMNGMPSRSGEARLSCLLRSIDLTPQRRAPASDLLGRSRRGSVAAALLLVLLVVAVVSWRIGPAGVASGAREERLEDDADEPARSDRRDERDRRGRSGGRDRD</sequence>
<name>A0A1Z3U810_BREVE</name>
<accession>A0A1Z3U810</accession>
<feature type="region of interest" description="Disordered" evidence="1">
    <location>
        <begin position="85"/>
        <end position="122"/>
    </location>
</feature>
<reference evidence="4" key="1">
    <citation type="submission" date="2017-06" db="EMBL/GenBank/DDBJ databases">
        <title>FDA dAtabase for Regulatory Grade micrObial Sequences (FDA-ARGOS): Supporting development and validation of Infectious Disease Dx tests.</title>
        <authorList>
            <person name="Minogue T."/>
            <person name="Wolcott M."/>
            <person name="Wasieloski L."/>
            <person name="Aguilar W."/>
            <person name="Moore D."/>
            <person name="Tallon L."/>
            <person name="Sadzewicz L."/>
            <person name="Sengamalay N."/>
            <person name="Ott S."/>
            <person name="Godinez A."/>
            <person name="Nagaraj S."/>
            <person name="Nadendla S."/>
            <person name="Geyer C."/>
            <person name="Sichtig H."/>
        </authorList>
    </citation>
    <scope>NUCLEOTIDE SEQUENCE [LARGE SCALE GENOMIC DNA]</scope>
    <source>
        <strain evidence="4">FDAARGOS_289</strain>
    </source>
</reference>
<organism evidence="3 4">
    <name type="scientific">Brevundimonas vesicularis</name>
    <name type="common">Pseudomonas vesicularis</name>
    <dbReference type="NCBI Taxonomy" id="41276"/>
    <lineage>
        <taxon>Bacteria</taxon>
        <taxon>Pseudomonadati</taxon>
        <taxon>Pseudomonadota</taxon>
        <taxon>Alphaproteobacteria</taxon>
        <taxon>Caulobacterales</taxon>
        <taxon>Caulobacteraceae</taxon>
        <taxon>Brevundimonas</taxon>
    </lineage>
</organism>
<keyword evidence="2" id="KW-0472">Membrane</keyword>
<keyword evidence="2" id="KW-1133">Transmembrane helix</keyword>
<dbReference type="Proteomes" id="UP000197050">
    <property type="component" value="Chromosome"/>
</dbReference>
<proteinExistence type="predicted"/>
<evidence type="ECO:0000256" key="2">
    <source>
        <dbReference type="SAM" id="Phobius"/>
    </source>
</evidence>
<gene>
    <name evidence="3" type="ORF">CEP68_07160</name>
</gene>
<feature type="transmembrane region" description="Helical" evidence="2">
    <location>
        <begin position="62"/>
        <end position="80"/>
    </location>
</feature>
<protein>
    <submittedName>
        <fullName evidence="3">Uncharacterized protein</fullName>
    </submittedName>
</protein>
<keyword evidence="2" id="KW-0812">Transmembrane</keyword>